<dbReference type="Pfam" id="PF23759">
    <property type="entry name" value="GBD_T9SS_assoc"/>
    <property type="match status" value="5"/>
</dbReference>
<dbReference type="SMART" id="SM00060">
    <property type="entry name" value="FN3"/>
    <property type="match status" value="5"/>
</dbReference>
<keyword evidence="1" id="KW-0677">Repeat</keyword>
<evidence type="ECO:0000313" key="3">
    <source>
        <dbReference type="EMBL" id="KAA9331248.1"/>
    </source>
</evidence>
<dbReference type="InterPro" id="IPR003961">
    <property type="entry name" value="FN3_dom"/>
</dbReference>
<dbReference type="InterPro" id="IPR013783">
    <property type="entry name" value="Ig-like_fold"/>
</dbReference>
<dbReference type="PANTHER" id="PTHR46708:SF2">
    <property type="entry name" value="FIBRONECTIN TYPE-III DOMAIN-CONTAINING PROTEIN"/>
    <property type="match status" value="1"/>
</dbReference>
<reference evidence="3 4" key="1">
    <citation type="submission" date="2019-09" db="EMBL/GenBank/DDBJ databases">
        <title>Genome sequence of Adhaeribacter sp. M2.</title>
        <authorList>
            <person name="Srinivasan S."/>
        </authorList>
    </citation>
    <scope>NUCLEOTIDE SEQUENCE [LARGE SCALE GENOMIC DNA]</scope>
    <source>
        <strain evidence="3 4">M2</strain>
    </source>
</reference>
<dbReference type="RefSeq" id="WP_150904771.1">
    <property type="nucleotide sequence ID" value="NZ_VTWT01000008.1"/>
</dbReference>
<proteinExistence type="predicted"/>
<evidence type="ECO:0000256" key="1">
    <source>
        <dbReference type="ARBA" id="ARBA00022737"/>
    </source>
</evidence>
<dbReference type="CDD" id="cd00063">
    <property type="entry name" value="FN3"/>
    <property type="match status" value="1"/>
</dbReference>
<evidence type="ECO:0000259" key="2">
    <source>
        <dbReference type="PROSITE" id="PS50853"/>
    </source>
</evidence>
<dbReference type="PANTHER" id="PTHR46708">
    <property type="entry name" value="TENASCIN"/>
    <property type="match status" value="1"/>
</dbReference>
<dbReference type="Gene3D" id="2.60.120.380">
    <property type="match status" value="3"/>
</dbReference>
<accession>A0A5N1INC8</accession>
<dbReference type="Pfam" id="PF20009">
    <property type="entry name" value="GEVED"/>
    <property type="match status" value="1"/>
</dbReference>
<gene>
    <name evidence="3" type="ORF">F0P94_15295</name>
</gene>
<dbReference type="Proteomes" id="UP000326570">
    <property type="component" value="Unassembled WGS sequence"/>
</dbReference>
<dbReference type="Gene3D" id="2.60.40.10">
    <property type="entry name" value="Immunoglobulins"/>
    <property type="match status" value="3"/>
</dbReference>
<dbReference type="Pfam" id="PF18962">
    <property type="entry name" value="Por_Secre_tail"/>
    <property type="match status" value="1"/>
</dbReference>
<comment type="caution">
    <text evidence="3">The sequence shown here is derived from an EMBL/GenBank/DDBJ whole genome shotgun (WGS) entry which is preliminary data.</text>
</comment>
<keyword evidence="4" id="KW-1185">Reference proteome</keyword>
<dbReference type="NCBIfam" id="TIGR04183">
    <property type="entry name" value="Por_Secre_tail"/>
    <property type="match status" value="1"/>
</dbReference>
<feature type="domain" description="Fibronectin type-III" evidence="2">
    <location>
        <begin position="538"/>
        <end position="633"/>
    </location>
</feature>
<evidence type="ECO:0000313" key="4">
    <source>
        <dbReference type="Proteomes" id="UP000326570"/>
    </source>
</evidence>
<protein>
    <submittedName>
        <fullName evidence="3">T9SS type A sorting domain-containing protein</fullName>
    </submittedName>
</protein>
<dbReference type="InterPro" id="IPR045474">
    <property type="entry name" value="GEVED"/>
</dbReference>
<dbReference type="InterPro" id="IPR056600">
    <property type="entry name" value="GBD_T9SS_assoc"/>
</dbReference>
<dbReference type="EMBL" id="VTWT01000008">
    <property type="protein sequence ID" value="KAA9331248.1"/>
    <property type="molecule type" value="Genomic_DNA"/>
</dbReference>
<name>A0A5N1INC8_9BACT</name>
<organism evidence="3 4">
    <name type="scientific">Adhaeribacter soli</name>
    <dbReference type="NCBI Taxonomy" id="2607655"/>
    <lineage>
        <taxon>Bacteria</taxon>
        <taxon>Pseudomonadati</taxon>
        <taxon>Bacteroidota</taxon>
        <taxon>Cytophagia</taxon>
        <taxon>Cytophagales</taxon>
        <taxon>Hymenobacteraceae</taxon>
        <taxon>Adhaeribacter</taxon>
    </lineage>
</organism>
<sequence length="2516" mass="261364">MTNILLFRNNLQQRARNKIRLQLTKAKPQLKKQLASYLFLLAGLLLSQNAFAQTTVLNEGWESGTNGWTIVNGTQTNKWFVGSATAATGSNSAYISNNASGTTHNYSTTNTSTVHFYKDVTFPAGETDITLSFKWKNAGESGWDFIKVFLAPTTVTPTAGSQQSSNQIGLTDGYVSSSTFTTASFKLAAANAGTTKRLIFSWRNDGSGGSQPPGSIDDILITTAPGSPLTVGAITLQQTGGFVNRGSTNNTIARIEIPVNGTTGNLTLNSSAIFSLNTSDADISANGVKFWSGTATAPSTQIGTAQSFSGGKASFSSLNTALSIGSNYFWVTYDVAASATPNNQIGGYLSAGTISISASNGATAPGSQPSSNLNPGTTRQINFYCVPVISTGCGGDILNRVTVNTLNNNASGCNGNANSYINYPPSTYTTTLQRSTSHSATVSVTGDTEAVGIWLDWNQDGDFQDANEFMGSTAVLAVGATANLTINVPATANLGATRMRVRARYNTVLTATDDCSTYTYGETEDYTITVDPAPACPPPGNLSVSNLGLTTATLNWAATSAATNGYLLRYKKNSDAATVSTWATPTVLAAGTTSFNLSNLANGTQYEFQVQSDCGNGSTSSFSSSFTFSTLIEGATCAVAKAITLSPSGYSSGSLTTCGAGNDYGISGSSSYGAGEDYVFALTVTNAPVTYKFTLGGSGTYKSLTAFNGCPSPVSAPTNRVGGEITTGSGTTGSGTIQFATNGTYYLVVDHWPSPTCGNFTLDVTVPPPPPANDECANAVLLTPNMACTATAGTIFNATNSNIPASTGTADDDVWYKFEASDSKQIITLTSPSGTDLAMEIFSGACGSLVSKQSSDPNTMIVTGLTAGQTYFVRVYYYYGSVASAAEGDFTICIQSPPPPPANDECASAITLTHSGTCNPTTGTLYGATQSGPTALNGTADDDVWYKFVATQTQANFTVASPGFIDLVTQVFSGSCGSLVSVVSSDPNTFSALGLTVGNTYYVRVFSYSSSYIASSAADGEFSICLTTPPAPLSYNVSRNTGVSFNSIANSGSCFNWTYSTTSTDDNLALLDLATLGFTGFSYQGNTVSALKVSTNGFLTFNSTYNSSSGAGNDFTTIGSVVAPFWEDLVIQGNPGTAPNTNICNFIKYNITGNPGSQVLTVEWREMETYGNAGPSLSFQVKLYEGSNRIEFVYGNMVGFNGTTDYTYSYSAGISGAAVASTPQPGELLAQQVPNANNFSNTLQNNLNWVPECYSKITFTPAASPTPVSGTISPITNQVCSSAIPLTVGTGVSNDFCQVYRSGLNPGETAPTITTACSPALTGSDDDVWFTFTTSQVTNNVVIVNGSGGYDAVVEMYSGTCGSLVAVNCKDATASGQTETLTNNLLPAGTYYVRVFAYGTGAPSSSGTFTISTYSTVAPPANDDCNLLAAYELTPGMTCSSTSSGNTANATATTGVTACNASTPGTADDDVWYSFVATSNTTWVEVTGNSGYNPVMQIYSGSCGSLANAGCFNSTSTGGTEAAFFNGNATVGARYYVRVYHAANGSTPTTGFNICITTPTPNCPTLSAPSNNLTGVDPTATRALSWTAPSGITPASYDVIVSANSNLSNPLISMNVTTTSYTIPANTLSSSTVYYWSVVSRNANGASTNCTVNSFTTTGTVPSCALNMAPQTGSTNLPLTQALTWTAGGGTPTGYDVYFGTAANSLVKVVSNGTATTYSPTLAYGTTYYWSVNPINSNGTATGCSVLSFTTVSAPPANDNCSGAIALTLSTPLNTTSVNATKSATGCVGNADDDVWYKFTANATNTDYTITATGNGSFNPVIQLYGTSCGSASLACSNANSTTSEVYAATGLTKGATYFFRVYNFAAGSGTFSIEVKPTVNDLIITSNQNVSGTYNNVTVQSGTATVTGPLTVSGNLTVKNGATLATRNNIISGGIFTLEAGGNLQIGSTAGISASGNTGNIQFTTRNFNTGANYVYNGTTGAQVTGTGLPATVQNITINNGNGVSLTNNLSVTRVVTLTNGNLNLGARTLTLVSNASGTAMVVNTNGIVNGTATMQRYISAGNGRGYRQYASPVVSAAISQLNDNGYTAIVNPAYNALPMPTIPFAQYPTIFKYDESRINASFDDFTTGWASPASTSEVMTRGRGYTVNIPRTTVDLSGTLNNGTVSVGTLSKGSANNSGWHLLGNPYPAPINWDVVRATLPAGMADAVYVFRSTGTYTGQYVSYVNGVGPAGANLIPAMQGFFVKVNSGTPAFSFSNAARLTTYANPAMYRQAETRPLLQLNLANATGKADELYIYQEAGATLDDDAQFDAYKVQGNGNDVPTLYSVTPNGKNLSISGLPAILVQETVIPLGIYVGTAGTYTFQAAQFLNFLAGMDVLLEDRQTGTLQNLATNGTYTCQLTAGSNVTRFALRLKPNTRVSGTADLLAGALKDALVFPNPTNNSKGFTLSIGGLQNEKLQVMLYNQVGQLVETRTITPTNGMVAENFSAEKLAQGIYTLKLSTNGYKVAKKVIIQ</sequence>
<dbReference type="InterPro" id="IPR036116">
    <property type="entry name" value="FN3_sf"/>
</dbReference>
<dbReference type="PROSITE" id="PS50853">
    <property type="entry name" value="FN3"/>
    <property type="match status" value="1"/>
</dbReference>
<dbReference type="InterPro" id="IPR026444">
    <property type="entry name" value="Secre_tail"/>
</dbReference>
<dbReference type="SUPFAM" id="SSF49265">
    <property type="entry name" value="Fibronectin type III"/>
    <property type="match status" value="2"/>
</dbReference>
<dbReference type="InterPro" id="IPR050991">
    <property type="entry name" value="ECM_Regulatory_Proteins"/>
</dbReference>
<dbReference type="Pfam" id="PF00041">
    <property type="entry name" value="fn3"/>
    <property type="match status" value="1"/>
</dbReference>